<gene>
    <name evidence="1" type="ORF">SAMN04487860_11566</name>
</gene>
<protein>
    <submittedName>
        <fullName evidence="1">Uncharacterized protein</fullName>
    </submittedName>
</protein>
<name>A0A1M7LTT7_RUMFL</name>
<proteinExistence type="predicted"/>
<sequence length="286" mass="33400">MEDMYERIYNDVFLHISKSNLDLFLCGGASTKGRQSYRDTIRLKLDKVDKINVLYPEDLFMELLNRKKYDLLELEDFLADNSDYIVIVSESPGSFAELGAFANNINTAAKSIVFLQTKYKSARSFINQGPVQHIKKINKSNILYFNESNLNESVNNLLKRIGIYKRNGIYINKNKSIKDIDIISGQLLFILLLLYFYVELEAKELAHNIKNIYLKKFEPKNFDMIYLASLRRLFSKGLICKNRKEEKFYYQLSDKGYKYAKSMLNTADIANRNKILNRIRLEIINA</sequence>
<dbReference type="Gene3D" id="1.10.10.10">
    <property type="entry name" value="Winged helix-like DNA-binding domain superfamily/Winged helix DNA-binding domain"/>
    <property type="match status" value="1"/>
</dbReference>
<evidence type="ECO:0000313" key="2">
    <source>
        <dbReference type="Proteomes" id="UP000184394"/>
    </source>
</evidence>
<evidence type="ECO:0000313" key="1">
    <source>
        <dbReference type="EMBL" id="SHM81503.1"/>
    </source>
</evidence>
<organism evidence="1 2">
    <name type="scientific">Ruminococcus flavefaciens</name>
    <dbReference type="NCBI Taxonomy" id="1265"/>
    <lineage>
        <taxon>Bacteria</taxon>
        <taxon>Bacillati</taxon>
        <taxon>Bacillota</taxon>
        <taxon>Clostridia</taxon>
        <taxon>Eubacteriales</taxon>
        <taxon>Oscillospiraceae</taxon>
        <taxon>Ruminococcus</taxon>
    </lineage>
</organism>
<dbReference type="Proteomes" id="UP000184394">
    <property type="component" value="Unassembled WGS sequence"/>
</dbReference>
<dbReference type="OrthoDB" id="230260at2"/>
<dbReference type="EMBL" id="FRCT01000015">
    <property type="protein sequence ID" value="SHM81503.1"/>
    <property type="molecule type" value="Genomic_DNA"/>
</dbReference>
<dbReference type="InterPro" id="IPR049725">
    <property type="entry name" value="STM3845-like"/>
</dbReference>
<reference evidence="1 2" key="1">
    <citation type="submission" date="2016-11" db="EMBL/GenBank/DDBJ databases">
        <authorList>
            <person name="Jaros S."/>
            <person name="Januszkiewicz K."/>
            <person name="Wedrychowicz H."/>
        </authorList>
    </citation>
    <scope>NUCLEOTIDE SEQUENCE [LARGE SCALE GENOMIC DNA]</scope>
    <source>
        <strain evidence="1 2">Y1</strain>
    </source>
</reference>
<dbReference type="AlphaFoldDB" id="A0A1M7LTT7"/>
<dbReference type="NCBIfam" id="NF038232">
    <property type="entry name" value="STM3845_fam"/>
    <property type="match status" value="1"/>
</dbReference>
<dbReference type="RefSeq" id="WP_072952078.1">
    <property type="nucleotide sequence ID" value="NZ_FRCT01000015.1"/>
</dbReference>
<dbReference type="InterPro" id="IPR036388">
    <property type="entry name" value="WH-like_DNA-bd_sf"/>
</dbReference>
<accession>A0A1M7LTT7</accession>